<comment type="subcellular location">
    <subcellularLocation>
        <location evidence="2">Peroxisome membrane</location>
    </subcellularLocation>
</comment>
<keyword evidence="2" id="KW-0576">Peroxisome</keyword>
<evidence type="ECO:0000256" key="3">
    <source>
        <dbReference type="SAM" id="MobiDB-lite"/>
    </source>
</evidence>
<sequence length="364" mass="41244">MSSVLARYEHFLIKNVSTISSLESTLRSVTWVLPGRFRDAELASEALSAALNVISMYHDTLLAQFVQSDPKYKALIPPSPHTRYTRAWSDKDWRYKWAARTLQLVRFVELLIEMGLRRKTSTRNRWRGIVSLEVIKAVLRLVLLRITRRPVLSPPIPEREIDPSCLPPESDTSSPTLAPSSPPSSLPSTPEHLKNNHVPLPLHPLLTPPPPTQSPLPVEDYLLPKALTTSAVKAPTALMQPLTSPKDWLAELVYIARPLVYAIMLSRDRKSNRPLMTALALEFVSRNLRRVPARSAPLERSEYASRDKDIVWYLLRGSIWKTWSKPKLEAFASGTARAPLLGVVGAFIRDWIPLIDEYYYYTAP</sequence>
<keyword evidence="5" id="KW-1185">Reference proteome</keyword>
<evidence type="ECO:0000313" key="5">
    <source>
        <dbReference type="Proteomes" id="UP000194127"/>
    </source>
</evidence>
<dbReference type="GO" id="GO:0005778">
    <property type="term" value="C:peroxisomal membrane"/>
    <property type="evidence" value="ECO:0007669"/>
    <property type="project" value="UniProtKB-SubCell"/>
</dbReference>
<feature type="compositionally biased region" description="Low complexity" evidence="3">
    <location>
        <begin position="170"/>
        <end position="179"/>
    </location>
</feature>
<evidence type="ECO:0000256" key="2">
    <source>
        <dbReference type="RuleBase" id="RU365003"/>
    </source>
</evidence>
<organism evidence="4 5">
    <name type="scientific">Postia placenta MAD-698-R-SB12</name>
    <dbReference type="NCBI Taxonomy" id="670580"/>
    <lineage>
        <taxon>Eukaryota</taxon>
        <taxon>Fungi</taxon>
        <taxon>Dikarya</taxon>
        <taxon>Basidiomycota</taxon>
        <taxon>Agaricomycotina</taxon>
        <taxon>Agaricomycetes</taxon>
        <taxon>Polyporales</taxon>
        <taxon>Adustoporiaceae</taxon>
        <taxon>Rhodonia</taxon>
    </lineage>
</organism>
<dbReference type="OrthoDB" id="2021143at2759"/>
<keyword evidence="2" id="KW-0962">Peroxisome biogenesis</keyword>
<comment type="similarity">
    <text evidence="1 2">Belongs to the peroxin-16 family.</text>
</comment>
<dbReference type="RefSeq" id="XP_024344322.1">
    <property type="nucleotide sequence ID" value="XM_024488418.1"/>
</dbReference>
<dbReference type="InterPro" id="IPR013919">
    <property type="entry name" value="Pex16"/>
</dbReference>
<dbReference type="GO" id="GO:0007031">
    <property type="term" value="P:peroxisome organization"/>
    <property type="evidence" value="ECO:0007669"/>
    <property type="project" value="UniProtKB-KW"/>
</dbReference>
<dbReference type="GeneID" id="36333367"/>
<gene>
    <name evidence="4" type="ORF">POSPLADRAFT_1176382</name>
</gene>
<dbReference type="Proteomes" id="UP000194127">
    <property type="component" value="Unassembled WGS sequence"/>
</dbReference>
<dbReference type="PANTHER" id="PTHR13299">
    <property type="entry name" value="PEROXISOMAL MEMBRANE PROTEIN PEX16"/>
    <property type="match status" value="1"/>
</dbReference>
<dbReference type="Pfam" id="PF08610">
    <property type="entry name" value="Pex16"/>
    <property type="match status" value="1"/>
</dbReference>
<dbReference type="EMBL" id="KZ110591">
    <property type="protein sequence ID" value="OSX67528.1"/>
    <property type="molecule type" value="Genomic_DNA"/>
</dbReference>
<dbReference type="AlphaFoldDB" id="A0A1X6NFW5"/>
<dbReference type="STRING" id="670580.A0A1X6NFW5"/>
<evidence type="ECO:0000256" key="1">
    <source>
        <dbReference type="ARBA" id="ARBA00009505"/>
    </source>
</evidence>
<accession>A0A1X6NFW5</accession>
<reference evidence="4 5" key="1">
    <citation type="submission" date="2017-04" db="EMBL/GenBank/DDBJ databases">
        <title>Genome Sequence of the Model Brown-Rot Fungus Postia placenta SB12.</title>
        <authorList>
            <consortium name="DOE Joint Genome Institute"/>
            <person name="Gaskell J."/>
            <person name="Kersten P."/>
            <person name="Larrondo L.F."/>
            <person name="Canessa P."/>
            <person name="Martinez D."/>
            <person name="Hibbett D."/>
            <person name="Schmoll M."/>
            <person name="Kubicek C.P."/>
            <person name="Martinez A.T."/>
            <person name="Yadav J."/>
            <person name="Master E."/>
            <person name="Magnuson J.K."/>
            <person name="James T."/>
            <person name="Yaver D."/>
            <person name="Berka R."/>
            <person name="Labutti K."/>
            <person name="Lipzen A."/>
            <person name="Aerts A."/>
            <person name="Barry K."/>
            <person name="Henrissat B."/>
            <person name="Blanchette R."/>
            <person name="Grigoriev I."/>
            <person name="Cullen D."/>
        </authorList>
    </citation>
    <scope>NUCLEOTIDE SEQUENCE [LARGE SCALE GENOMIC DNA]</scope>
    <source>
        <strain evidence="4 5">MAD-698-R-SB12</strain>
    </source>
</reference>
<dbReference type="PANTHER" id="PTHR13299:SF0">
    <property type="entry name" value="PEROXISOMAL MEMBRANE PROTEIN PEX16"/>
    <property type="match status" value="1"/>
</dbReference>
<name>A0A1X6NFW5_9APHY</name>
<evidence type="ECO:0000313" key="4">
    <source>
        <dbReference type="EMBL" id="OSX67528.1"/>
    </source>
</evidence>
<protein>
    <recommendedName>
        <fullName evidence="2">Peroxisomal membrane protein PEX16</fullName>
    </recommendedName>
</protein>
<proteinExistence type="inferred from homology"/>
<feature type="region of interest" description="Disordered" evidence="3">
    <location>
        <begin position="157"/>
        <end position="218"/>
    </location>
</feature>